<comment type="caution">
    <text evidence="1">The sequence shown here is derived from an EMBL/GenBank/DDBJ whole genome shotgun (WGS) entry which is preliminary data.</text>
</comment>
<name>A0ACC0M892_RHOML</name>
<reference evidence="1" key="1">
    <citation type="submission" date="2022-02" db="EMBL/GenBank/DDBJ databases">
        <title>Plant Genome Project.</title>
        <authorList>
            <person name="Zhang R.-G."/>
        </authorList>
    </citation>
    <scope>NUCLEOTIDE SEQUENCE</scope>
    <source>
        <strain evidence="1">AT1</strain>
    </source>
</reference>
<organism evidence="1 2">
    <name type="scientific">Rhododendron molle</name>
    <name type="common">Chinese azalea</name>
    <name type="synonym">Azalea mollis</name>
    <dbReference type="NCBI Taxonomy" id="49168"/>
    <lineage>
        <taxon>Eukaryota</taxon>
        <taxon>Viridiplantae</taxon>
        <taxon>Streptophyta</taxon>
        <taxon>Embryophyta</taxon>
        <taxon>Tracheophyta</taxon>
        <taxon>Spermatophyta</taxon>
        <taxon>Magnoliopsida</taxon>
        <taxon>eudicotyledons</taxon>
        <taxon>Gunneridae</taxon>
        <taxon>Pentapetalae</taxon>
        <taxon>asterids</taxon>
        <taxon>Ericales</taxon>
        <taxon>Ericaceae</taxon>
        <taxon>Ericoideae</taxon>
        <taxon>Rhodoreae</taxon>
        <taxon>Rhododendron</taxon>
    </lineage>
</organism>
<dbReference type="Proteomes" id="UP001062846">
    <property type="component" value="Chromosome 10"/>
</dbReference>
<evidence type="ECO:0000313" key="1">
    <source>
        <dbReference type="EMBL" id="KAI8536648.1"/>
    </source>
</evidence>
<sequence length="88" mass="9432">MVPGKTIEEIKDHYGILGEDIHAMEAGHVHLPHYKGSASRGGNVILVLAGRETNLGAMQVSRSTKSSPATYLTADNILSSDPTKFLTK</sequence>
<keyword evidence="2" id="KW-1185">Reference proteome</keyword>
<protein>
    <submittedName>
        <fullName evidence="1">Uncharacterized protein</fullName>
    </submittedName>
</protein>
<dbReference type="EMBL" id="CM046397">
    <property type="protein sequence ID" value="KAI8536648.1"/>
    <property type="molecule type" value="Genomic_DNA"/>
</dbReference>
<gene>
    <name evidence="1" type="ORF">RHMOL_Rhmol10G0273600</name>
</gene>
<accession>A0ACC0M892</accession>
<evidence type="ECO:0000313" key="2">
    <source>
        <dbReference type="Proteomes" id="UP001062846"/>
    </source>
</evidence>
<proteinExistence type="predicted"/>